<dbReference type="GO" id="GO:0004500">
    <property type="term" value="F:dopamine beta-monooxygenase activity"/>
    <property type="evidence" value="ECO:0007669"/>
    <property type="project" value="InterPro"/>
</dbReference>
<dbReference type="EMBL" id="CAJOBC010083931">
    <property type="protein sequence ID" value="CAF4309203.1"/>
    <property type="molecule type" value="Genomic_DNA"/>
</dbReference>
<evidence type="ECO:0000256" key="1">
    <source>
        <dbReference type="ARBA" id="ARBA00010676"/>
    </source>
</evidence>
<dbReference type="Proteomes" id="UP000663829">
    <property type="component" value="Unassembled WGS sequence"/>
</dbReference>
<dbReference type="InterPro" id="IPR014784">
    <property type="entry name" value="Cu2_ascorb_mOase-like_C"/>
</dbReference>
<keyword evidence="7" id="KW-1185">Reference proteome</keyword>
<dbReference type="OrthoDB" id="10003276at2759"/>
<proteinExistence type="inferred from homology"/>
<dbReference type="AlphaFoldDB" id="A0A815N9U7"/>
<dbReference type="PANTHER" id="PTHR10157">
    <property type="entry name" value="DOPAMINE BETA HYDROXYLASE RELATED"/>
    <property type="match status" value="1"/>
</dbReference>
<dbReference type="SUPFAM" id="SSF49344">
    <property type="entry name" value="CBD9-like"/>
    <property type="match status" value="1"/>
</dbReference>
<feature type="non-terminal residue" evidence="5">
    <location>
        <position position="403"/>
    </location>
</feature>
<gene>
    <name evidence="5" type="ORF">GPM918_LOCUS33981</name>
    <name evidence="6" type="ORF">SRO942_LOCUS34673</name>
</gene>
<dbReference type="PRINTS" id="PR00767">
    <property type="entry name" value="DBMONOXGNASE"/>
</dbReference>
<dbReference type="InterPro" id="IPR028460">
    <property type="entry name" value="Tbh/DBH"/>
</dbReference>
<dbReference type="InterPro" id="IPR000945">
    <property type="entry name" value="DBH-like"/>
</dbReference>
<dbReference type="Proteomes" id="UP000681722">
    <property type="component" value="Unassembled WGS sequence"/>
</dbReference>
<dbReference type="EMBL" id="CAJNOQ010018501">
    <property type="protein sequence ID" value="CAF1430345.1"/>
    <property type="molecule type" value="Genomic_DNA"/>
</dbReference>
<feature type="non-terminal residue" evidence="5">
    <location>
        <position position="1"/>
    </location>
</feature>
<evidence type="ECO:0000313" key="6">
    <source>
        <dbReference type="EMBL" id="CAF4309203.1"/>
    </source>
</evidence>
<dbReference type="Gene3D" id="2.60.120.310">
    <property type="entry name" value="Copper type II, ascorbate-dependent monooxygenase, N-terminal domain"/>
    <property type="match status" value="1"/>
</dbReference>
<dbReference type="InterPro" id="IPR024548">
    <property type="entry name" value="Cu2_monoox_C"/>
</dbReference>
<organism evidence="5 7">
    <name type="scientific">Didymodactylos carnosus</name>
    <dbReference type="NCBI Taxonomy" id="1234261"/>
    <lineage>
        <taxon>Eukaryota</taxon>
        <taxon>Metazoa</taxon>
        <taxon>Spiralia</taxon>
        <taxon>Gnathifera</taxon>
        <taxon>Rotifera</taxon>
        <taxon>Eurotatoria</taxon>
        <taxon>Bdelloidea</taxon>
        <taxon>Philodinida</taxon>
        <taxon>Philodinidae</taxon>
        <taxon>Didymodactylos</taxon>
    </lineage>
</organism>
<reference evidence="5" key="1">
    <citation type="submission" date="2021-02" db="EMBL/GenBank/DDBJ databases">
        <authorList>
            <person name="Nowell W R."/>
        </authorList>
    </citation>
    <scope>NUCLEOTIDE SEQUENCE</scope>
</reference>
<dbReference type="CDD" id="cd09631">
    <property type="entry name" value="DOMON_DOH"/>
    <property type="match status" value="1"/>
</dbReference>
<dbReference type="PANTHER" id="PTHR10157:SF23">
    <property type="entry name" value="MOXD1 HOMOLOG 1"/>
    <property type="match status" value="1"/>
</dbReference>
<keyword evidence="3" id="KW-0325">Glycoprotein</keyword>
<dbReference type="Pfam" id="PF01082">
    <property type="entry name" value="Cu2_monooxygen"/>
    <property type="match status" value="1"/>
</dbReference>
<keyword evidence="2" id="KW-1015">Disulfide bond</keyword>
<dbReference type="Gene3D" id="2.60.120.230">
    <property type="match status" value="1"/>
</dbReference>
<comment type="similarity">
    <text evidence="1">Belongs to the copper type II ascorbate-dependent monooxygenase family.</text>
</comment>
<accession>A0A815N9U7</accession>
<dbReference type="GO" id="GO:0005507">
    <property type="term" value="F:copper ion binding"/>
    <property type="evidence" value="ECO:0007669"/>
    <property type="project" value="InterPro"/>
</dbReference>
<comment type="caution">
    <text evidence="5">The sequence shown here is derived from an EMBL/GenBank/DDBJ whole genome shotgun (WGS) entry which is preliminary data.</text>
</comment>
<dbReference type="Pfam" id="PF03712">
    <property type="entry name" value="Cu2_monoox_C"/>
    <property type="match status" value="1"/>
</dbReference>
<dbReference type="InterPro" id="IPR005018">
    <property type="entry name" value="DOMON_domain"/>
</dbReference>
<evidence type="ECO:0000313" key="7">
    <source>
        <dbReference type="Proteomes" id="UP000663829"/>
    </source>
</evidence>
<evidence type="ECO:0000259" key="4">
    <source>
        <dbReference type="SMART" id="SM00664"/>
    </source>
</evidence>
<dbReference type="InterPro" id="IPR000323">
    <property type="entry name" value="Cu2_ascorb_mOase_N"/>
</dbReference>
<name>A0A815N9U7_9BILA</name>
<evidence type="ECO:0000313" key="5">
    <source>
        <dbReference type="EMBL" id="CAF1430345.1"/>
    </source>
</evidence>
<dbReference type="InterPro" id="IPR045266">
    <property type="entry name" value="DOH_DOMON"/>
</dbReference>
<dbReference type="Pfam" id="PF03351">
    <property type="entry name" value="DOMON"/>
    <property type="match status" value="1"/>
</dbReference>
<evidence type="ECO:0000256" key="2">
    <source>
        <dbReference type="ARBA" id="ARBA00023157"/>
    </source>
</evidence>
<feature type="domain" description="DOMON" evidence="4">
    <location>
        <begin position="41"/>
        <end position="114"/>
    </location>
</feature>
<dbReference type="InterPro" id="IPR036939">
    <property type="entry name" value="Cu2_ascorb_mOase_N_sf"/>
</dbReference>
<dbReference type="SMART" id="SM00664">
    <property type="entry name" value="DoH"/>
    <property type="match status" value="1"/>
</dbReference>
<sequence>LIKPMMEYQYSTILESEMADLYWTVKNDEITFELHIKTLGWIALGISPDMFLKDRYAYDFATPVLDNTTYDWFVIMGKEENGWTAIQFTRKLDTCDIMDVPITSGTNVLIFAYGLTDPDECDEIHYHDKRKGSRIIPLLSYANPPDESKFKELNTFDFRLNNYIVPPNDTTYHCKIYKIPTYKEKRHAIAHKMLIDDENRDLVHHLLIYECDPSAMFDDKNLPDDVCDNIYGLLQLCMSNIATGWAVGGDVMVEFTPEAGYPVGGDFPIKYYLIQMHYDNPKLISNRRDSSGIRFYVTSTLREHDLGYLTLGADSSPVGIVIPADYDRFIIDGYCNANFTKKNIPATGITVVSAFPHTHLQGKTVWTKIIRNNTAIQYLFNADSYDFNYQYENRLPEKIQLYP</sequence>
<protein>
    <recommendedName>
        <fullName evidence="4">DOMON domain-containing protein</fullName>
    </recommendedName>
</protein>
<dbReference type="SUPFAM" id="SSF49742">
    <property type="entry name" value="PHM/PNGase F"/>
    <property type="match status" value="2"/>
</dbReference>
<dbReference type="InterPro" id="IPR008977">
    <property type="entry name" value="PHM/PNGase_F_dom_sf"/>
</dbReference>
<evidence type="ECO:0000256" key="3">
    <source>
        <dbReference type="ARBA" id="ARBA00023180"/>
    </source>
</evidence>